<dbReference type="EMBL" id="JACCJC010000008">
    <property type="protein sequence ID" value="KAF6238751.1"/>
    <property type="molecule type" value="Genomic_DNA"/>
</dbReference>
<feature type="region of interest" description="Disordered" evidence="1">
    <location>
        <begin position="1"/>
        <end position="63"/>
    </location>
</feature>
<reference evidence="2 3" key="1">
    <citation type="journal article" date="2020" name="Genomics">
        <title>Complete, high-quality genomes from long-read metagenomic sequencing of two wolf lichen thalli reveals enigmatic genome architecture.</title>
        <authorList>
            <person name="McKenzie S.K."/>
            <person name="Walston R.F."/>
            <person name="Allen J.L."/>
        </authorList>
    </citation>
    <scope>NUCLEOTIDE SEQUENCE [LARGE SCALE GENOMIC DNA]</scope>
    <source>
        <strain evidence="2">WasteWater2</strain>
    </source>
</reference>
<sequence>MYSRRSLSSSDKDGNSTASSSSDISILVHIPEDERPHASLQPGVIHRAPPSPQHNHANGQNHTFISPASSIDLGIIIDLMHITEC</sequence>
<gene>
    <name evidence="2" type="ORF">HO173_003258</name>
</gene>
<dbReference type="Proteomes" id="UP000578531">
    <property type="component" value="Unassembled WGS sequence"/>
</dbReference>
<proteinExistence type="predicted"/>
<dbReference type="RefSeq" id="XP_037168050.1">
    <property type="nucleotide sequence ID" value="XM_037305185.1"/>
</dbReference>
<dbReference type="GeneID" id="59284926"/>
<keyword evidence="3" id="KW-1185">Reference proteome</keyword>
<organism evidence="2 3">
    <name type="scientific">Letharia columbiana</name>
    <dbReference type="NCBI Taxonomy" id="112416"/>
    <lineage>
        <taxon>Eukaryota</taxon>
        <taxon>Fungi</taxon>
        <taxon>Dikarya</taxon>
        <taxon>Ascomycota</taxon>
        <taxon>Pezizomycotina</taxon>
        <taxon>Lecanoromycetes</taxon>
        <taxon>OSLEUM clade</taxon>
        <taxon>Lecanoromycetidae</taxon>
        <taxon>Lecanorales</taxon>
        <taxon>Lecanorineae</taxon>
        <taxon>Parmeliaceae</taxon>
        <taxon>Letharia</taxon>
    </lineage>
</organism>
<accession>A0A8H6L7V2</accession>
<name>A0A8H6L7V2_9LECA</name>
<evidence type="ECO:0000313" key="2">
    <source>
        <dbReference type="EMBL" id="KAF6238751.1"/>
    </source>
</evidence>
<dbReference type="AlphaFoldDB" id="A0A8H6L7V2"/>
<evidence type="ECO:0000313" key="3">
    <source>
        <dbReference type="Proteomes" id="UP000578531"/>
    </source>
</evidence>
<protein>
    <submittedName>
        <fullName evidence="2">Uncharacterized protein</fullName>
    </submittedName>
</protein>
<comment type="caution">
    <text evidence="2">The sequence shown here is derived from an EMBL/GenBank/DDBJ whole genome shotgun (WGS) entry which is preliminary data.</text>
</comment>
<feature type="compositionally biased region" description="Low complexity" evidence="1">
    <location>
        <begin position="15"/>
        <end position="25"/>
    </location>
</feature>
<feature type="compositionally biased region" description="Polar residues" evidence="1">
    <location>
        <begin position="53"/>
        <end position="63"/>
    </location>
</feature>
<evidence type="ECO:0000256" key="1">
    <source>
        <dbReference type="SAM" id="MobiDB-lite"/>
    </source>
</evidence>